<keyword evidence="8 12" id="KW-0812">Transmembrane</keyword>
<dbReference type="Proteomes" id="UP000192761">
    <property type="component" value="Unassembled WGS sequence"/>
</dbReference>
<evidence type="ECO:0000256" key="9">
    <source>
        <dbReference type="ARBA" id="ARBA00022927"/>
    </source>
</evidence>
<comment type="subunit">
    <text evidence="4">The accessory proteins ExbB and ExbD seem to form a complex with TonB.</text>
</comment>
<evidence type="ECO:0000256" key="12">
    <source>
        <dbReference type="RuleBase" id="RU003879"/>
    </source>
</evidence>
<dbReference type="GO" id="GO:0015031">
    <property type="term" value="P:protein transport"/>
    <property type="evidence" value="ECO:0007669"/>
    <property type="project" value="UniProtKB-KW"/>
</dbReference>
<keyword evidence="10 13" id="KW-1133">Transmembrane helix</keyword>
<evidence type="ECO:0000313" key="15">
    <source>
        <dbReference type="Proteomes" id="UP000192761"/>
    </source>
</evidence>
<comment type="similarity">
    <text evidence="3 12">Belongs to the ExbD/TolR family.</text>
</comment>
<evidence type="ECO:0000313" key="14">
    <source>
        <dbReference type="EMBL" id="SMC27751.1"/>
    </source>
</evidence>
<dbReference type="EMBL" id="FWXD01000018">
    <property type="protein sequence ID" value="SMC27751.1"/>
    <property type="molecule type" value="Genomic_DNA"/>
</dbReference>
<evidence type="ECO:0000256" key="4">
    <source>
        <dbReference type="ARBA" id="ARBA00011471"/>
    </source>
</evidence>
<evidence type="ECO:0000256" key="11">
    <source>
        <dbReference type="ARBA" id="ARBA00023136"/>
    </source>
</evidence>
<protein>
    <submittedName>
        <fullName evidence="14">Outer membrane transport energization protein ExbD (TC 2.C.1.1.1)</fullName>
    </submittedName>
</protein>
<evidence type="ECO:0000256" key="10">
    <source>
        <dbReference type="ARBA" id="ARBA00022989"/>
    </source>
</evidence>
<keyword evidence="15" id="KW-1185">Reference proteome</keyword>
<evidence type="ECO:0000256" key="7">
    <source>
        <dbReference type="ARBA" id="ARBA00022519"/>
    </source>
</evidence>
<comment type="function">
    <text evidence="1">Involved in the TonB-dependent energy-dependent transport of various receptor-bound substrates.</text>
</comment>
<evidence type="ECO:0000256" key="3">
    <source>
        <dbReference type="ARBA" id="ARBA00005811"/>
    </source>
</evidence>
<evidence type="ECO:0000256" key="1">
    <source>
        <dbReference type="ARBA" id="ARBA00003540"/>
    </source>
</evidence>
<dbReference type="Pfam" id="PF02472">
    <property type="entry name" value="ExbD"/>
    <property type="match status" value="1"/>
</dbReference>
<keyword evidence="5 12" id="KW-0813">Transport</keyword>
<comment type="subcellular location">
    <subcellularLocation>
        <location evidence="2">Cell inner membrane</location>
        <topology evidence="2">Single-pass type II membrane protein</topology>
    </subcellularLocation>
    <subcellularLocation>
        <location evidence="12">Cell membrane</location>
        <topology evidence="12">Single-pass type II membrane protein</topology>
    </subcellularLocation>
</comment>
<evidence type="ECO:0000256" key="8">
    <source>
        <dbReference type="ARBA" id="ARBA00022692"/>
    </source>
</evidence>
<accession>A0A1W1XW25</accession>
<keyword evidence="7" id="KW-0997">Cell inner membrane</keyword>
<gene>
    <name evidence="14" type="ORF">SAMN02745857_02972</name>
</gene>
<dbReference type="PANTHER" id="PTHR30558:SF12">
    <property type="entry name" value="BIOPOLYMER TRANSPORT PROTEIN EXBD"/>
    <property type="match status" value="1"/>
</dbReference>
<dbReference type="RefSeq" id="WP_084091599.1">
    <property type="nucleotide sequence ID" value="NZ_FWXD01000018.1"/>
</dbReference>
<name>A0A1W1XW25_9NEIS</name>
<dbReference type="Gene3D" id="3.30.420.270">
    <property type="match status" value="1"/>
</dbReference>
<evidence type="ECO:0000256" key="6">
    <source>
        <dbReference type="ARBA" id="ARBA00022475"/>
    </source>
</evidence>
<keyword evidence="6" id="KW-1003">Cell membrane</keyword>
<dbReference type="OrthoDB" id="9798629at2"/>
<reference evidence="14 15" key="1">
    <citation type="submission" date="2017-04" db="EMBL/GenBank/DDBJ databases">
        <authorList>
            <person name="Afonso C.L."/>
            <person name="Miller P.J."/>
            <person name="Scott M.A."/>
            <person name="Spackman E."/>
            <person name="Goraichik I."/>
            <person name="Dimitrov K.M."/>
            <person name="Suarez D.L."/>
            <person name="Swayne D.E."/>
        </authorList>
    </citation>
    <scope>NUCLEOTIDE SEQUENCE [LARGE SCALE GENOMIC DNA]</scope>
    <source>
        <strain evidence="14 15">DSM 23236</strain>
    </source>
</reference>
<dbReference type="InterPro" id="IPR003400">
    <property type="entry name" value="ExbD"/>
</dbReference>
<dbReference type="AlphaFoldDB" id="A0A1W1XW25"/>
<evidence type="ECO:0000256" key="5">
    <source>
        <dbReference type="ARBA" id="ARBA00022448"/>
    </source>
</evidence>
<proteinExistence type="inferred from homology"/>
<dbReference type="PANTHER" id="PTHR30558">
    <property type="entry name" value="EXBD MEMBRANE COMPONENT OF PMF-DRIVEN MACROMOLECULE IMPORT SYSTEM"/>
    <property type="match status" value="1"/>
</dbReference>
<evidence type="ECO:0000256" key="13">
    <source>
        <dbReference type="SAM" id="Phobius"/>
    </source>
</evidence>
<dbReference type="GO" id="GO:0022857">
    <property type="term" value="F:transmembrane transporter activity"/>
    <property type="evidence" value="ECO:0007669"/>
    <property type="project" value="InterPro"/>
</dbReference>
<evidence type="ECO:0000256" key="2">
    <source>
        <dbReference type="ARBA" id="ARBA00004249"/>
    </source>
</evidence>
<sequence>MAFSSNDRDEVLAEINITPLVDVMLVLLVAFIVTAPLLNNVVPVQLPKTVATARPEQKPPLVLTVDAQGRWYKERQEVAPAALAQLVKPLLAADPALVVQVRADDSVRYGLVAKLLAEVGHAGVSHVAVVTEP</sequence>
<feature type="transmembrane region" description="Helical" evidence="13">
    <location>
        <begin position="20"/>
        <end position="38"/>
    </location>
</feature>
<dbReference type="GO" id="GO:0005886">
    <property type="term" value="C:plasma membrane"/>
    <property type="evidence" value="ECO:0007669"/>
    <property type="project" value="UniProtKB-SubCell"/>
</dbReference>
<keyword evidence="11 13" id="KW-0472">Membrane</keyword>
<dbReference type="STRING" id="1121001.SAMN02745857_02972"/>
<keyword evidence="9 12" id="KW-0653">Protein transport</keyword>
<organism evidence="14 15">
    <name type="scientific">Andreprevotia lacus DSM 23236</name>
    <dbReference type="NCBI Taxonomy" id="1121001"/>
    <lineage>
        <taxon>Bacteria</taxon>
        <taxon>Pseudomonadati</taxon>
        <taxon>Pseudomonadota</taxon>
        <taxon>Betaproteobacteria</taxon>
        <taxon>Neisseriales</taxon>
        <taxon>Chitinibacteraceae</taxon>
        <taxon>Andreprevotia</taxon>
    </lineage>
</organism>